<accession>A0A7S9KVL3</accession>
<proteinExistence type="predicted"/>
<dbReference type="OrthoDB" id="3692783at2759"/>
<evidence type="ECO:0000313" key="4">
    <source>
        <dbReference type="EMBL" id="QPH09663.1"/>
    </source>
</evidence>
<dbReference type="PROSITE" id="PS50158">
    <property type="entry name" value="ZF_CCHC"/>
    <property type="match status" value="1"/>
</dbReference>
<dbReference type="GO" id="GO:0003676">
    <property type="term" value="F:nucleic acid binding"/>
    <property type="evidence" value="ECO:0007669"/>
    <property type="project" value="InterPro"/>
</dbReference>
<dbReference type="GO" id="GO:0008270">
    <property type="term" value="F:zinc ion binding"/>
    <property type="evidence" value="ECO:0007669"/>
    <property type="project" value="UniProtKB-KW"/>
</dbReference>
<sequence length="344" mass="38240">MSLQHQISTSMCPSTPSPENGLSSLTLGGEENSRDVAVAGRTAYRQLSGKQKHRMLENLRELHMKYVKRLEAAGVAPITAATMITRHSLHLATPPSHVENVQHQGTAISKALGFDLRLPRQTYVLYLPELEPNHSMSYQNDRAIEQLRADNDNIQVEKLVLRHSMWWLYVGNVKHMLQLLNKNRFNARGQLSTVRAICPECVPVFCFKCCKAGHKQNQCRSRLMRCGKCSAEGEHSTLDCPIRRAALFRCPNCKKSGHASYHPSCLDEGALMARRDANAARSGTPHWVRNTTTRDVHAAQGGVQPAQGNNTESAQSPKAAKGASKPQPSIPRNQTTLKVERRAK</sequence>
<feature type="region of interest" description="Disordered" evidence="2">
    <location>
        <begin position="300"/>
        <end position="344"/>
    </location>
</feature>
<keyword evidence="5" id="KW-1185">Reference proteome</keyword>
<feature type="compositionally biased region" description="Polar residues" evidence="2">
    <location>
        <begin position="1"/>
        <end position="26"/>
    </location>
</feature>
<keyword evidence="1" id="KW-0863">Zinc-finger</keyword>
<feature type="domain" description="CCHC-type" evidence="3">
    <location>
        <begin position="206"/>
        <end position="221"/>
    </location>
</feature>
<dbReference type="InterPro" id="IPR001878">
    <property type="entry name" value="Znf_CCHC"/>
</dbReference>
<feature type="compositionally biased region" description="Polar residues" evidence="2">
    <location>
        <begin position="326"/>
        <end position="337"/>
    </location>
</feature>
<feature type="region of interest" description="Disordered" evidence="2">
    <location>
        <begin position="1"/>
        <end position="28"/>
    </location>
</feature>
<dbReference type="AlphaFoldDB" id="A0A7S9KVL3"/>
<evidence type="ECO:0000259" key="3">
    <source>
        <dbReference type="PROSITE" id="PS50158"/>
    </source>
</evidence>
<evidence type="ECO:0000256" key="1">
    <source>
        <dbReference type="PROSITE-ProRule" id="PRU00047"/>
    </source>
</evidence>
<keyword evidence="1" id="KW-0862">Zinc</keyword>
<dbReference type="Proteomes" id="UP000594364">
    <property type="component" value="Chromosome 5"/>
</dbReference>
<evidence type="ECO:0000256" key="2">
    <source>
        <dbReference type="SAM" id="MobiDB-lite"/>
    </source>
</evidence>
<gene>
    <name evidence="4" type="ORF">C2857_000574</name>
</gene>
<dbReference type="EMBL" id="CP031389">
    <property type="protein sequence ID" value="QPH09663.1"/>
    <property type="molecule type" value="Genomic_DNA"/>
</dbReference>
<organism evidence="4 5">
    <name type="scientific">Epichloe festucae (strain Fl1)</name>
    <dbReference type="NCBI Taxonomy" id="877507"/>
    <lineage>
        <taxon>Eukaryota</taxon>
        <taxon>Fungi</taxon>
        <taxon>Dikarya</taxon>
        <taxon>Ascomycota</taxon>
        <taxon>Pezizomycotina</taxon>
        <taxon>Sordariomycetes</taxon>
        <taxon>Hypocreomycetidae</taxon>
        <taxon>Hypocreales</taxon>
        <taxon>Clavicipitaceae</taxon>
        <taxon>Epichloe</taxon>
    </lineage>
</organism>
<name>A0A7S9KVL3_EPIFF</name>
<feature type="compositionally biased region" description="Polar residues" evidence="2">
    <location>
        <begin position="306"/>
        <end position="316"/>
    </location>
</feature>
<reference evidence="4 5" key="1">
    <citation type="journal article" date="2018" name="PLoS Genet.">
        <title>Repeat elements organise 3D genome structure and mediate transcription in the filamentous fungus Epichloe festucae.</title>
        <authorList>
            <person name="Winter D.J."/>
            <person name="Ganley A.R.D."/>
            <person name="Young C.A."/>
            <person name="Liachko I."/>
            <person name="Schardl C.L."/>
            <person name="Dupont P.Y."/>
            <person name="Berry D."/>
            <person name="Ram A."/>
            <person name="Scott B."/>
            <person name="Cox M.P."/>
        </authorList>
    </citation>
    <scope>NUCLEOTIDE SEQUENCE [LARGE SCALE GENOMIC DNA]</scope>
    <source>
        <strain evidence="4 5">Fl1</strain>
    </source>
</reference>
<evidence type="ECO:0000313" key="5">
    <source>
        <dbReference type="Proteomes" id="UP000594364"/>
    </source>
</evidence>
<keyword evidence="1" id="KW-0479">Metal-binding</keyword>
<protein>
    <recommendedName>
        <fullName evidence="3">CCHC-type domain-containing protein</fullName>
    </recommendedName>
</protein>